<evidence type="ECO:0000313" key="3">
    <source>
        <dbReference type="Proteomes" id="UP000266841"/>
    </source>
</evidence>
<sequence length="270" mass="28870">MPPRCGGLGRPGGTTLAPAVLGPGDPPFGIGGCVGGWDRGVLGRGKASATTGRPCTFEVVDSEEGNGPGDLRWRRILQTAAPPRFGSSSQVHPTLCRREETIEWTGAGEESQGMRARGGELFTHSRIPTSFDWRAAGVVSRAERRQAGGGDVFGRCKGEPPRELVAERGRRSKDETILREISIRRRGTPRPGFASGDGRGSPRDREEGGVDQEDQNLFSTTEGVRFSSLRRLRRWVGQEMEGLRLDAPLADGGVLPAQACIPRTGSLSAG</sequence>
<keyword evidence="3" id="KW-1185">Reference proteome</keyword>
<protein>
    <submittedName>
        <fullName evidence="2">Uncharacterized protein</fullName>
    </submittedName>
</protein>
<accession>K0T7E7</accession>
<name>K0T7E7_THAOC</name>
<comment type="caution">
    <text evidence="2">The sequence shown here is derived from an EMBL/GenBank/DDBJ whole genome shotgun (WGS) entry which is preliminary data.</text>
</comment>
<reference evidence="2 3" key="1">
    <citation type="journal article" date="2012" name="Genome Biol.">
        <title>Genome and low-iron response of an oceanic diatom adapted to chronic iron limitation.</title>
        <authorList>
            <person name="Lommer M."/>
            <person name="Specht M."/>
            <person name="Roy A.S."/>
            <person name="Kraemer L."/>
            <person name="Andreson R."/>
            <person name="Gutowska M.A."/>
            <person name="Wolf J."/>
            <person name="Bergner S.V."/>
            <person name="Schilhabel M.B."/>
            <person name="Klostermeier U.C."/>
            <person name="Beiko R.G."/>
            <person name="Rosenstiel P."/>
            <person name="Hippler M."/>
            <person name="Laroche J."/>
        </authorList>
    </citation>
    <scope>NUCLEOTIDE SEQUENCE [LARGE SCALE GENOMIC DNA]</scope>
    <source>
        <strain evidence="2 3">CCMP1005</strain>
    </source>
</reference>
<evidence type="ECO:0000256" key="1">
    <source>
        <dbReference type="SAM" id="MobiDB-lite"/>
    </source>
</evidence>
<dbReference type="AlphaFoldDB" id="K0T7E7"/>
<gene>
    <name evidence="2" type="ORF">THAOC_09571</name>
</gene>
<organism evidence="2 3">
    <name type="scientific">Thalassiosira oceanica</name>
    <name type="common">Marine diatom</name>
    <dbReference type="NCBI Taxonomy" id="159749"/>
    <lineage>
        <taxon>Eukaryota</taxon>
        <taxon>Sar</taxon>
        <taxon>Stramenopiles</taxon>
        <taxon>Ochrophyta</taxon>
        <taxon>Bacillariophyta</taxon>
        <taxon>Coscinodiscophyceae</taxon>
        <taxon>Thalassiosirophycidae</taxon>
        <taxon>Thalassiosirales</taxon>
        <taxon>Thalassiosiraceae</taxon>
        <taxon>Thalassiosira</taxon>
    </lineage>
</organism>
<dbReference type="EMBL" id="AGNL01010351">
    <property type="protein sequence ID" value="EJK69196.1"/>
    <property type="molecule type" value="Genomic_DNA"/>
</dbReference>
<feature type="region of interest" description="Disordered" evidence="1">
    <location>
        <begin position="183"/>
        <end position="219"/>
    </location>
</feature>
<evidence type="ECO:0000313" key="2">
    <source>
        <dbReference type="EMBL" id="EJK69196.1"/>
    </source>
</evidence>
<proteinExistence type="predicted"/>
<dbReference type="Proteomes" id="UP000266841">
    <property type="component" value="Unassembled WGS sequence"/>
</dbReference>